<dbReference type="Proteomes" id="UP001597295">
    <property type="component" value="Unassembled WGS sequence"/>
</dbReference>
<dbReference type="EMBL" id="JBHUIP010000014">
    <property type="protein sequence ID" value="MFD2265032.1"/>
    <property type="molecule type" value="Genomic_DNA"/>
</dbReference>
<dbReference type="Pfam" id="PF13519">
    <property type="entry name" value="VWA_2"/>
    <property type="match status" value="1"/>
</dbReference>
<evidence type="ECO:0000313" key="5">
    <source>
        <dbReference type="Proteomes" id="UP001597295"/>
    </source>
</evidence>
<proteinExistence type="predicted"/>
<name>A0ABW5DV74_9PROT</name>
<dbReference type="PROSITE" id="PS50234">
    <property type="entry name" value="VWFA"/>
    <property type="match status" value="1"/>
</dbReference>
<dbReference type="RefSeq" id="WP_379878199.1">
    <property type="nucleotide sequence ID" value="NZ_JBHUIP010000014.1"/>
</dbReference>
<evidence type="ECO:0000256" key="2">
    <source>
        <dbReference type="SAM" id="Phobius"/>
    </source>
</evidence>
<comment type="caution">
    <text evidence="4">The sequence shown here is derived from an EMBL/GenBank/DDBJ whole genome shotgun (WGS) entry which is preliminary data.</text>
</comment>
<evidence type="ECO:0000313" key="4">
    <source>
        <dbReference type="EMBL" id="MFD2265032.1"/>
    </source>
</evidence>
<evidence type="ECO:0000256" key="1">
    <source>
        <dbReference type="SAM" id="MobiDB-lite"/>
    </source>
</evidence>
<protein>
    <submittedName>
        <fullName evidence="4">VWA domain-containing protein</fullName>
    </submittedName>
</protein>
<organism evidence="4 5">
    <name type="scientific">Lacibacterium aquatile</name>
    <dbReference type="NCBI Taxonomy" id="1168082"/>
    <lineage>
        <taxon>Bacteria</taxon>
        <taxon>Pseudomonadati</taxon>
        <taxon>Pseudomonadota</taxon>
        <taxon>Alphaproteobacteria</taxon>
        <taxon>Rhodospirillales</taxon>
        <taxon>Rhodospirillaceae</taxon>
    </lineage>
</organism>
<keyword evidence="5" id="KW-1185">Reference proteome</keyword>
<dbReference type="SMART" id="SM00327">
    <property type="entry name" value="VWA"/>
    <property type="match status" value="1"/>
</dbReference>
<feature type="domain" description="VWFA" evidence="3">
    <location>
        <begin position="351"/>
        <end position="528"/>
    </location>
</feature>
<feature type="compositionally biased region" description="Pro residues" evidence="1">
    <location>
        <begin position="307"/>
        <end position="340"/>
    </location>
</feature>
<sequence>MADRLIATSPTGGYRQLGVHGQAVVDSHRQLASILSSRLSPRHAALLALPRIDPKGQRIDWYSALPGTVTPVTQLPPEAQGKLRADAEALKADIASLSQTLIQSGGTGELVGRMLALALTAPGADFLYQVGDQPVLAMWGHETEGVVAAPVAPMAPPPPAPTPAPTPAPVAAEATVSAMAAAPARRGFWGWLFWLLPFLLLLLLLLLLLKACEPMMPKIVQVPDPNPPAAPADPTADLERRLQALKDEQAQLGKEKAEFLNRCVPDDPTPPRRAEDLPATPKPLPTPEPPKPEPVKPEPVKPEPPKPVEPPKPAPTPTPRPTPTPAPTPPRADATPPPSCTPSYGPGDEPEVVMIVDGSGSMNENFAGGSSRIDQARRSIDGVVKGMPPGIDIGLIDFRGCDAVNRDDFYSDSERQQLLNKVNGLSPWGGTPLARSIERAGNIVSNDVDSVIVVVSDGEDTCGGDPCAAARALKKAKPNAVINVIDISGDAGGRAAIQCVAQATGGQVLKPNSPADFARKLQQATKQPDMRNCRP</sequence>
<reference evidence="5" key="1">
    <citation type="journal article" date="2019" name="Int. J. Syst. Evol. Microbiol.">
        <title>The Global Catalogue of Microorganisms (GCM) 10K type strain sequencing project: providing services to taxonomists for standard genome sequencing and annotation.</title>
        <authorList>
            <consortium name="The Broad Institute Genomics Platform"/>
            <consortium name="The Broad Institute Genome Sequencing Center for Infectious Disease"/>
            <person name="Wu L."/>
            <person name="Ma J."/>
        </authorList>
    </citation>
    <scope>NUCLEOTIDE SEQUENCE [LARGE SCALE GENOMIC DNA]</scope>
    <source>
        <strain evidence="5">CGMCC 1.19062</strain>
    </source>
</reference>
<dbReference type="InterPro" id="IPR036465">
    <property type="entry name" value="vWFA_dom_sf"/>
</dbReference>
<feature type="compositionally biased region" description="Pro residues" evidence="1">
    <location>
        <begin position="280"/>
        <end position="289"/>
    </location>
</feature>
<feature type="region of interest" description="Disordered" evidence="1">
    <location>
        <begin position="256"/>
        <end position="352"/>
    </location>
</feature>
<feature type="transmembrane region" description="Helical" evidence="2">
    <location>
        <begin position="188"/>
        <end position="209"/>
    </location>
</feature>
<evidence type="ECO:0000259" key="3">
    <source>
        <dbReference type="PROSITE" id="PS50234"/>
    </source>
</evidence>
<dbReference type="PRINTS" id="PR01217">
    <property type="entry name" value="PRICHEXTENSN"/>
</dbReference>
<feature type="compositionally biased region" description="Basic and acidic residues" evidence="1">
    <location>
        <begin position="290"/>
        <end position="306"/>
    </location>
</feature>
<accession>A0ABW5DV74</accession>
<dbReference type="InterPro" id="IPR002035">
    <property type="entry name" value="VWF_A"/>
</dbReference>
<keyword evidence="2" id="KW-0472">Membrane</keyword>
<dbReference type="Gene3D" id="3.40.50.410">
    <property type="entry name" value="von Willebrand factor, type A domain"/>
    <property type="match status" value="1"/>
</dbReference>
<gene>
    <name evidence="4" type="ORF">ACFSM5_19160</name>
</gene>
<keyword evidence="2" id="KW-1133">Transmembrane helix</keyword>
<keyword evidence="2" id="KW-0812">Transmembrane</keyword>
<dbReference type="SUPFAM" id="SSF53300">
    <property type="entry name" value="vWA-like"/>
    <property type="match status" value="1"/>
</dbReference>